<dbReference type="AlphaFoldDB" id="A0A2P2Q3Z0"/>
<dbReference type="EMBL" id="GGEC01081216">
    <property type="protein sequence ID" value="MBX61700.1"/>
    <property type="molecule type" value="Transcribed_RNA"/>
</dbReference>
<evidence type="ECO:0000313" key="1">
    <source>
        <dbReference type="EMBL" id="MBX61700.1"/>
    </source>
</evidence>
<name>A0A2P2Q3Z0_RHIMU</name>
<accession>A0A2P2Q3Z0</accession>
<organism evidence="1">
    <name type="scientific">Rhizophora mucronata</name>
    <name type="common">Asiatic mangrove</name>
    <dbReference type="NCBI Taxonomy" id="61149"/>
    <lineage>
        <taxon>Eukaryota</taxon>
        <taxon>Viridiplantae</taxon>
        <taxon>Streptophyta</taxon>
        <taxon>Embryophyta</taxon>
        <taxon>Tracheophyta</taxon>
        <taxon>Spermatophyta</taxon>
        <taxon>Magnoliopsida</taxon>
        <taxon>eudicotyledons</taxon>
        <taxon>Gunneridae</taxon>
        <taxon>Pentapetalae</taxon>
        <taxon>rosids</taxon>
        <taxon>fabids</taxon>
        <taxon>Malpighiales</taxon>
        <taxon>Rhizophoraceae</taxon>
        <taxon>Rhizophora</taxon>
    </lineage>
</organism>
<sequence length="35" mass="4001">MITLTKAPSFTSLNFDFLGWIIRQNCLILMLVATQ</sequence>
<proteinExistence type="predicted"/>
<protein>
    <submittedName>
        <fullName evidence="1">Uncharacterized protein</fullName>
    </submittedName>
</protein>
<reference evidence="1" key="1">
    <citation type="submission" date="2018-02" db="EMBL/GenBank/DDBJ databases">
        <title>Rhizophora mucronata_Transcriptome.</title>
        <authorList>
            <person name="Meera S.P."/>
            <person name="Sreeshan A."/>
            <person name="Augustine A."/>
        </authorList>
    </citation>
    <scope>NUCLEOTIDE SEQUENCE</scope>
    <source>
        <tissue evidence="1">Leaf</tissue>
    </source>
</reference>